<evidence type="ECO:0000259" key="6">
    <source>
        <dbReference type="Pfam" id="PF04542"/>
    </source>
</evidence>
<dbReference type="InterPro" id="IPR052704">
    <property type="entry name" value="ECF_Sigma-70_Domain"/>
</dbReference>
<keyword evidence="9" id="KW-1185">Reference proteome</keyword>
<dbReference type="InterPro" id="IPR013325">
    <property type="entry name" value="RNA_pol_sigma_r2"/>
</dbReference>
<protein>
    <submittedName>
        <fullName evidence="8">Sigma-70 family RNA polymerase sigma factor</fullName>
    </submittedName>
</protein>
<dbReference type="Gene3D" id="1.10.10.10">
    <property type="entry name" value="Winged helix-like DNA-binding domain superfamily/Winged helix DNA-binding domain"/>
    <property type="match status" value="1"/>
</dbReference>
<evidence type="ECO:0000259" key="7">
    <source>
        <dbReference type="Pfam" id="PF08281"/>
    </source>
</evidence>
<comment type="caution">
    <text evidence="8">The sequence shown here is derived from an EMBL/GenBank/DDBJ whole genome shotgun (WGS) entry which is preliminary data.</text>
</comment>
<feature type="domain" description="RNA polymerase sigma-70 region 2" evidence="6">
    <location>
        <begin position="11"/>
        <end position="74"/>
    </location>
</feature>
<dbReference type="InterPro" id="IPR007627">
    <property type="entry name" value="RNA_pol_sigma70_r2"/>
</dbReference>
<dbReference type="SUPFAM" id="SSF54427">
    <property type="entry name" value="NTF2-like"/>
    <property type="match status" value="1"/>
</dbReference>
<evidence type="ECO:0000256" key="1">
    <source>
        <dbReference type="ARBA" id="ARBA00010641"/>
    </source>
</evidence>
<keyword evidence="3" id="KW-0805">Transcription regulation</keyword>
<dbReference type="SUPFAM" id="SSF88659">
    <property type="entry name" value="Sigma3 and sigma4 domains of RNA polymerase sigma factors"/>
    <property type="match status" value="1"/>
</dbReference>
<feature type="domain" description="RNA polymerase sigma factor 70 region 4 type 2" evidence="7">
    <location>
        <begin position="110"/>
        <end position="160"/>
    </location>
</feature>
<dbReference type="EMBL" id="JBJVNI010000049">
    <property type="protein sequence ID" value="MFM9616063.1"/>
    <property type="molecule type" value="Genomic_DNA"/>
</dbReference>
<dbReference type="Proteomes" id="UP001631957">
    <property type="component" value="Unassembled WGS sequence"/>
</dbReference>
<dbReference type="PANTHER" id="PTHR30173">
    <property type="entry name" value="SIGMA 19 FACTOR"/>
    <property type="match status" value="1"/>
</dbReference>
<dbReference type="Gene3D" id="1.10.1740.10">
    <property type="match status" value="1"/>
</dbReference>
<evidence type="ECO:0000256" key="2">
    <source>
        <dbReference type="ARBA" id="ARBA00011344"/>
    </source>
</evidence>
<dbReference type="PANTHER" id="PTHR30173:SF43">
    <property type="entry name" value="ECF RNA POLYMERASE SIGMA FACTOR SIGI-RELATED"/>
    <property type="match status" value="1"/>
</dbReference>
<evidence type="ECO:0000313" key="8">
    <source>
        <dbReference type="EMBL" id="MFM9616063.1"/>
    </source>
</evidence>
<dbReference type="InterPro" id="IPR013249">
    <property type="entry name" value="RNA_pol_sigma70_r4_t2"/>
</dbReference>
<organism evidence="8 9">
    <name type="scientific">Streptomyces niveiscabiei</name>
    <dbReference type="NCBI Taxonomy" id="164115"/>
    <lineage>
        <taxon>Bacteria</taxon>
        <taxon>Bacillati</taxon>
        <taxon>Actinomycetota</taxon>
        <taxon>Actinomycetes</taxon>
        <taxon>Kitasatosporales</taxon>
        <taxon>Streptomycetaceae</taxon>
        <taxon>Streptomyces</taxon>
    </lineage>
</organism>
<name>A0ABW9I6T0_9ACTN</name>
<keyword evidence="5" id="KW-0804">Transcription</keyword>
<dbReference type="Pfam" id="PF04542">
    <property type="entry name" value="Sigma70_r2"/>
    <property type="match status" value="1"/>
</dbReference>
<evidence type="ECO:0000256" key="3">
    <source>
        <dbReference type="ARBA" id="ARBA00023015"/>
    </source>
</evidence>
<dbReference type="Pfam" id="PF08281">
    <property type="entry name" value="Sigma70_r4_2"/>
    <property type="match status" value="1"/>
</dbReference>
<comment type="subunit">
    <text evidence="2">Interacts transiently with the RNA polymerase catalytic core formed by RpoA, RpoB, RpoC and RpoZ (2 alpha, 1 beta, 1 beta' and 1 omega subunit) to form the RNA polymerase holoenzyme that can initiate transcription.</text>
</comment>
<sequence>MDERDATAARFEAHRGHLRAVAFRMLGSLGDAEDAVQEAWLRLDRSAPEGVNDLRAWLTRVVGRICLDMLRSRTARREVPTDRAVAETVTDDRAPDPEQEAILVESVGRALLVVLDRLTPAERVAFVLHDLFAVKFDDIAPIVDRTPAAAKKLASRARLRVHGATPPENDGVGLAEHRRVVESFLAAARGRDLAGLLAVLDPDAVRRADALALPAGVPLEVRGARSIVEETLLLTRNALAADVVLVDGRIGLAVAPRGRLRLVLTFVVRDGRIAEYQVTGDPAQLGRLDLTLPPCLRPDDDRARYAGRGRRDDADEG</sequence>
<evidence type="ECO:0000256" key="5">
    <source>
        <dbReference type="ARBA" id="ARBA00023163"/>
    </source>
</evidence>
<dbReference type="NCBIfam" id="TIGR02937">
    <property type="entry name" value="sigma70-ECF"/>
    <property type="match status" value="1"/>
</dbReference>
<proteinExistence type="inferred from homology"/>
<dbReference type="InterPro" id="IPR013324">
    <property type="entry name" value="RNA_pol_sigma_r3/r4-like"/>
</dbReference>
<evidence type="ECO:0000313" key="9">
    <source>
        <dbReference type="Proteomes" id="UP001631957"/>
    </source>
</evidence>
<reference evidence="8 9" key="1">
    <citation type="submission" date="2024-12" db="EMBL/GenBank/DDBJ databases">
        <title>Forecasting of Potato common scab and diversities of Pathogenic streptomyces spp. in china.</title>
        <authorList>
            <person name="Handique U."/>
            <person name="Wu J."/>
        </authorList>
    </citation>
    <scope>NUCLEOTIDE SEQUENCE [LARGE SCALE GENOMIC DNA]</scope>
    <source>
        <strain evidence="8 9">ZRIMU1530</strain>
    </source>
</reference>
<keyword evidence="4" id="KW-0731">Sigma factor</keyword>
<comment type="similarity">
    <text evidence="1">Belongs to the sigma-70 factor family. ECF subfamily.</text>
</comment>
<dbReference type="SUPFAM" id="SSF88946">
    <property type="entry name" value="Sigma2 domain of RNA polymerase sigma factors"/>
    <property type="match status" value="1"/>
</dbReference>
<dbReference type="Gene3D" id="3.10.450.50">
    <property type="match status" value="1"/>
</dbReference>
<dbReference type="InterPro" id="IPR036388">
    <property type="entry name" value="WH-like_DNA-bd_sf"/>
</dbReference>
<dbReference type="RefSeq" id="WP_409124259.1">
    <property type="nucleotide sequence ID" value="NZ_JBJVNI010000049.1"/>
</dbReference>
<dbReference type="InterPro" id="IPR014284">
    <property type="entry name" value="RNA_pol_sigma-70_dom"/>
</dbReference>
<gene>
    <name evidence="8" type="ORF">ACKI18_46225</name>
</gene>
<evidence type="ECO:0000256" key="4">
    <source>
        <dbReference type="ARBA" id="ARBA00023082"/>
    </source>
</evidence>
<dbReference type="InterPro" id="IPR032710">
    <property type="entry name" value="NTF2-like_dom_sf"/>
</dbReference>
<accession>A0ABW9I6T0</accession>